<keyword evidence="1" id="KW-0812">Transmembrane</keyword>
<keyword evidence="1" id="KW-1133">Transmembrane helix</keyword>
<reference evidence="2 3" key="1">
    <citation type="submission" date="2024-09" db="EMBL/GenBank/DDBJ databases">
        <title>Floridaenema gen nov. (Aerosakkonemataceae, Aerosakkonematales ord. nov., Cyanobacteria) from benthic tropical and subtropical fresh waters, with the description of four new species.</title>
        <authorList>
            <person name="Moretto J.A."/>
            <person name="Berthold D.E."/>
            <person name="Lefler F.W."/>
            <person name="Huang I.-S."/>
            <person name="Laughinghouse H. IV."/>
        </authorList>
    </citation>
    <scope>NUCLEOTIDE SEQUENCE [LARGE SCALE GENOMIC DNA]</scope>
    <source>
        <strain evidence="2 3">BLCC-F167</strain>
    </source>
</reference>
<evidence type="ECO:0000256" key="1">
    <source>
        <dbReference type="SAM" id="Phobius"/>
    </source>
</evidence>
<proteinExistence type="predicted"/>
<dbReference type="RefSeq" id="WP_413275778.1">
    <property type="nucleotide sequence ID" value="NZ_JBHFNT010000027.1"/>
</dbReference>
<organism evidence="2 3">
    <name type="scientific">Floridaenema evergladense BLCC-F167</name>
    <dbReference type="NCBI Taxonomy" id="3153639"/>
    <lineage>
        <taxon>Bacteria</taxon>
        <taxon>Bacillati</taxon>
        <taxon>Cyanobacteriota</taxon>
        <taxon>Cyanophyceae</taxon>
        <taxon>Oscillatoriophycideae</taxon>
        <taxon>Aerosakkonematales</taxon>
        <taxon>Aerosakkonemataceae</taxon>
        <taxon>Floridanema</taxon>
        <taxon>Floridanema evergladense</taxon>
    </lineage>
</organism>
<evidence type="ECO:0000313" key="3">
    <source>
        <dbReference type="Proteomes" id="UP001576780"/>
    </source>
</evidence>
<dbReference type="EMBL" id="JBHFNT010000027">
    <property type="protein sequence ID" value="MFB2833315.1"/>
    <property type="molecule type" value="Genomic_DNA"/>
</dbReference>
<evidence type="ECO:0008006" key="4">
    <source>
        <dbReference type="Google" id="ProtNLM"/>
    </source>
</evidence>
<accession>A0ABV4WE08</accession>
<sequence length="90" mass="9761">MTNTSLTTILLISGLVLLSISIIGQSKLLFLEINPGCWGRFLAFILGVLGLISFAILSVAPTQNLDAIATSLFEQIQLNFQNLTQLIQPD</sequence>
<gene>
    <name evidence="2" type="ORF">ACE1CA_02155</name>
</gene>
<comment type="caution">
    <text evidence="2">The sequence shown here is derived from an EMBL/GenBank/DDBJ whole genome shotgun (WGS) entry which is preliminary data.</text>
</comment>
<feature type="transmembrane region" description="Helical" evidence="1">
    <location>
        <begin position="6"/>
        <end position="29"/>
    </location>
</feature>
<keyword evidence="1" id="KW-0472">Membrane</keyword>
<evidence type="ECO:0000313" key="2">
    <source>
        <dbReference type="EMBL" id="MFB2833315.1"/>
    </source>
</evidence>
<feature type="transmembrane region" description="Helical" evidence="1">
    <location>
        <begin position="41"/>
        <end position="60"/>
    </location>
</feature>
<dbReference type="Proteomes" id="UP001576780">
    <property type="component" value="Unassembled WGS sequence"/>
</dbReference>
<protein>
    <recommendedName>
        <fullName evidence="4">Photosystem II reaction center protein Z</fullName>
    </recommendedName>
</protein>
<keyword evidence="3" id="KW-1185">Reference proteome</keyword>
<name>A0ABV4WE08_9CYAN</name>